<dbReference type="Proteomes" id="UP000663193">
    <property type="component" value="Chromosome 6"/>
</dbReference>
<accession>A0A7U2F3Q4</accession>
<evidence type="ECO:0000256" key="2">
    <source>
        <dbReference type="ARBA" id="ARBA00023157"/>
    </source>
</evidence>
<feature type="domain" description="Thioredoxin" evidence="3">
    <location>
        <begin position="1"/>
        <end position="111"/>
    </location>
</feature>
<reference evidence="5" key="1">
    <citation type="journal article" date="2021" name="BMC Genomics">
        <title>Chromosome-level genome assembly and manually-curated proteome of model necrotroph Parastagonospora nodorum Sn15 reveals a genome-wide trove of candidate effector homologs, and redundancy of virulence-related functions within an accessory chromosome.</title>
        <authorList>
            <person name="Bertazzoni S."/>
            <person name="Jones D.A.B."/>
            <person name="Phan H.T."/>
            <person name="Tan K.-C."/>
            <person name="Hane J.K."/>
        </authorList>
    </citation>
    <scope>NUCLEOTIDE SEQUENCE [LARGE SCALE GENOMIC DNA]</scope>
    <source>
        <strain evidence="5">SN15 / ATCC MYA-4574 / FGSC 10173)</strain>
    </source>
</reference>
<dbReference type="OrthoDB" id="19690at2759"/>
<evidence type="ECO:0000313" key="5">
    <source>
        <dbReference type="Proteomes" id="UP000663193"/>
    </source>
</evidence>
<dbReference type="KEGG" id="pno:SNOG_05747"/>
<dbReference type="Pfam" id="PF00085">
    <property type="entry name" value="Thioredoxin"/>
    <property type="match status" value="1"/>
</dbReference>
<name>A0A7U2F3Q4_PHANO</name>
<keyword evidence="5" id="KW-1185">Reference proteome</keyword>
<dbReference type="InterPro" id="IPR036249">
    <property type="entry name" value="Thioredoxin-like_sf"/>
</dbReference>
<evidence type="ECO:0000259" key="3">
    <source>
        <dbReference type="PROSITE" id="PS51352"/>
    </source>
</evidence>
<dbReference type="SUPFAM" id="SSF52833">
    <property type="entry name" value="Thioredoxin-like"/>
    <property type="match status" value="1"/>
</dbReference>
<dbReference type="RefSeq" id="XP_001796143.1">
    <property type="nucleotide sequence ID" value="XM_001796091.1"/>
</dbReference>
<dbReference type="PANTHER" id="PTHR46115">
    <property type="entry name" value="THIOREDOXIN-LIKE PROTEIN 1"/>
    <property type="match status" value="1"/>
</dbReference>
<dbReference type="InterPro" id="IPR017937">
    <property type="entry name" value="Thioredoxin_CS"/>
</dbReference>
<dbReference type="VEuPathDB" id="FungiDB:JI435_057470"/>
<dbReference type="EMBL" id="CP069028">
    <property type="protein sequence ID" value="QRC96110.1"/>
    <property type="molecule type" value="Genomic_DNA"/>
</dbReference>
<dbReference type="InterPro" id="IPR013766">
    <property type="entry name" value="Thioredoxin_domain"/>
</dbReference>
<evidence type="ECO:0000313" key="4">
    <source>
        <dbReference type="EMBL" id="QRC96110.1"/>
    </source>
</evidence>
<dbReference type="AlphaFoldDB" id="A0A7U2F3Q4"/>
<sequence length="192" mass="20063">MPGKIISVTSSSHFSQLLSQSTYTVVDFYADWCGPCKAIAPVFQSLAEKETKPGKLQFVKVDVDSQQEVAKKYGVSAMPTFLVIKSSSAVVDTIRGANPAALTAAVRKAAGDASGAGPASAVFSTKGRTLGSADAPSRPVGESPFAGLQRMIMGNGGLSDVIVRFVALYVISLFAFNGYKAAEESGFNVKAR</sequence>
<dbReference type="PROSITE" id="PS00194">
    <property type="entry name" value="THIOREDOXIN_1"/>
    <property type="match status" value="1"/>
</dbReference>
<keyword evidence="2" id="KW-1015">Disulfide bond</keyword>
<protein>
    <recommendedName>
        <fullName evidence="3">Thioredoxin domain-containing protein</fullName>
    </recommendedName>
</protein>
<dbReference type="Gene3D" id="3.40.30.10">
    <property type="entry name" value="Glutaredoxin"/>
    <property type="match status" value="1"/>
</dbReference>
<organism evidence="4 5">
    <name type="scientific">Phaeosphaeria nodorum (strain SN15 / ATCC MYA-4574 / FGSC 10173)</name>
    <name type="common">Glume blotch fungus</name>
    <name type="synonym">Parastagonospora nodorum</name>
    <dbReference type="NCBI Taxonomy" id="321614"/>
    <lineage>
        <taxon>Eukaryota</taxon>
        <taxon>Fungi</taxon>
        <taxon>Dikarya</taxon>
        <taxon>Ascomycota</taxon>
        <taxon>Pezizomycotina</taxon>
        <taxon>Dothideomycetes</taxon>
        <taxon>Pleosporomycetidae</taxon>
        <taxon>Pleosporales</taxon>
        <taxon>Pleosporineae</taxon>
        <taxon>Phaeosphaeriaceae</taxon>
        <taxon>Parastagonospora</taxon>
    </lineage>
</organism>
<dbReference type="CDD" id="cd02947">
    <property type="entry name" value="TRX_family"/>
    <property type="match status" value="1"/>
</dbReference>
<dbReference type="OMA" id="FQTKGRT"/>
<gene>
    <name evidence="4" type="ORF">JI435_057470</name>
</gene>
<dbReference type="PRINTS" id="PR00421">
    <property type="entry name" value="THIOREDOXIN"/>
</dbReference>
<comment type="similarity">
    <text evidence="1">Belongs to the thioredoxin family.</text>
</comment>
<dbReference type="PROSITE" id="PS51352">
    <property type="entry name" value="THIOREDOXIN_2"/>
    <property type="match status" value="1"/>
</dbReference>
<evidence type="ECO:0000256" key="1">
    <source>
        <dbReference type="ARBA" id="ARBA00008987"/>
    </source>
</evidence>
<proteinExistence type="inferred from homology"/>